<dbReference type="EMBL" id="MHTV01000027">
    <property type="protein sequence ID" value="OHA66615.1"/>
    <property type="molecule type" value="Genomic_DNA"/>
</dbReference>
<dbReference type="InterPro" id="IPR014717">
    <property type="entry name" value="Transl_elong_EF1B/ribsomal_bS6"/>
</dbReference>
<dbReference type="InterPro" id="IPR007445">
    <property type="entry name" value="PilO"/>
</dbReference>
<dbReference type="Pfam" id="PF04350">
    <property type="entry name" value="PilO"/>
    <property type="match status" value="1"/>
</dbReference>
<evidence type="ECO:0000313" key="2">
    <source>
        <dbReference type="Proteomes" id="UP000178092"/>
    </source>
</evidence>
<gene>
    <name evidence="1" type="ORF">A3C04_00465</name>
</gene>
<evidence type="ECO:0008006" key="3">
    <source>
        <dbReference type="Google" id="ProtNLM"/>
    </source>
</evidence>
<protein>
    <recommendedName>
        <fullName evidence="3">Pilus assembly protein PilO</fullName>
    </recommendedName>
</protein>
<dbReference type="Proteomes" id="UP000178092">
    <property type="component" value="Unassembled WGS sequence"/>
</dbReference>
<accession>A0A1G2R158</accession>
<evidence type="ECO:0000313" key="1">
    <source>
        <dbReference type="EMBL" id="OHA66615.1"/>
    </source>
</evidence>
<reference evidence="1 2" key="1">
    <citation type="journal article" date="2016" name="Nat. Commun.">
        <title>Thousands of microbial genomes shed light on interconnected biogeochemical processes in an aquifer system.</title>
        <authorList>
            <person name="Anantharaman K."/>
            <person name="Brown C.T."/>
            <person name="Hug L.A."/>
            <person name="Sharon I."/>
            <person name="Castelle C.J."/>
            <person name="Probst A.J."/>
            <person name="Thomas B.C."/>
            <person name="Singh A."/>
            <person name="Wilkins M.J."/>
            <person name="Karaoz U."/>
            <person name="Brodie E.L."/>
            <person name="Williams K.H."/>
            <person name="Hubbard S.S."/>
            <person name="Banfield J.F."/>
        </authorList>
    </citation>
    <scope>NUCLEOTIDE SEQUENCE [LARGE SCALE GENOMIC DNA]</scope>
</reference>
<organism evidence="1 2">
    <name type="scientific">Candidatus Wildermuthbacteria bacterium RIFCSPHIGHO2_02_FULL_45_25</name>
    <dbReference type="NCBI Taxonomy" id="1802450"/>
    <lineage>
        <taxon>Bacteria</taxon>
        <taxon>Candidatus Wildermuthiibacteriota</taxon>
    </lineage>
</organism>
<name>A0A1G2R158_9BACT</name>
<dbReference type="AlphaFoldDB" id="A0A1G2R158"/>
<dbReference type="GO" id="GO:0043107">
    <property type="term" value="P:type IV pilus-dependent motility"/>
    <property type="evidence" value="ECO:0007669"/>
    <property type="project" value="InterPro"/>
</dbReference>
<proteinExistence type="predicted"/>
<sequence length="212" mass="22998">MNFLFIISFLFLVGAGAIGYFLAWPAYQSFHGLQAQVSQEEQTLEQKKKVLGGLQDVHNELATQSEKVKKIKASLPEEPFAIPLYIDVVQLAADSKMTIMDLSGGVPAEQQGGGSSIKTTVFTVGLAGTYDQFQGFIKQVESFPRALNIKNIQVGSAEEVPAGEGAAPEGKTEDPFVAFLREEKAQNVKVSSSSNPDTARLLFLVTIEAYSY</sequence>
<dbReference type="GO" id="GO:0043683">
    <property type="term" value="P:type IV pilus assembly"/>
    <property type="evidence" value="ECO:0007669"/>
    <property type="project" value="InterPro"/>
</dbReference>
<dbReference type="Gene3D" id="3.30.70.60">
    <property type="match status" value="1"/>
</dbReference>
<comment type="caution">
    <text evidence="1">The sequence shown here is derived from an EMBL/GenBank/DDBJ whole genome shotgun (WGS) entry which is preliminary data.</text>
</comment>